<dbReference type="KEGG" id="rpla:A4Z71_06365"/>
<dbReference type="PANTHER" id="PTHR23026:SF90">
    <property type="entry name" value="IODOTYROSINE DEIODINASE 1"/>
    <property type="match status" value="1"/>
</dbReference>
<evidence type="ECO:0000313" key="5">
    <source>
        <dbReference type="EMBL" id="AOY56565.1"/>
    </source>
</evidence>
<gene>
    <name evidence="5" type="ORF">A4Z71_06365</name>
</gene>
<dbReference type="InterPro" id="IPR029479">
    <property type="entry name" value="Nitroreductase"/>
</dbReference>
<dbReference type="GO" id="GO:0016491">
    <property type="term" value="F:oxidoreductase activity"/>
    <property type="evidence" value="ECO:0007669"/>
    <property type="project" value="UniProtKB-KW"/>
</dbReference>
<evidence type="ECO:0000256" key="3">
    <source>
        <dbReference type="ARBA" id="ARBA00023002"/>
    </source>
</evidence>
<dbReference type="Pfam" id="PF00881">
    <property type="entry name" value="Nitroreductase"/>
    <property type="match status" value="1"/>
</dbReference>
<dbReference type="AlphaFoldDB" id="A0A1D9E0H7"/>
<accession>A0A1D9E0H7</accession>
<proteinExistence type="predicted"/>
<dbReference type="CDD" id="cd02136">
    <property type="entry name" value="PnbA_NfnB-like"/>
    <property type="match status" value="1"/>
</dbReference>
<dbReference type="InterPro" id="IPR000415">
    <property type="entry name" value="Nitroreductase-like"/>
</dbReference>
<evidence type="ECO:0000259" key="4">
    <source>
        <dbReference type="Pfam" id="PF00881"/>
    </source>
</evidence>
<dbReference type="STRING" id="535712.A4Z71_06365"/>
<organism evidence="5 6">
    <name type="scientific">Candidatus Rhodoluna planktonica</name>
    <dbReference type="NCBI Taxonomy" id="535712"/>
    <lineage>
        <taxon>Bacteria</taxon>
        <taxon>Bacillati</taxon>
        <taxon>Actinomycetota</taxon>
        <taxon>Actinomycetes</taxon>
        <taxon>Micrococcales</taxon>
        <taxon>Microbacteriaceae</taxon>
        <taxon>Luna cluster</taxon>
        <taxon>Luna-1 subcluster</taxon>
        <taxon>Rhodoluna</taxon>
    </lineage>
</organism>
<dbReference type="PANTHER" id="PTHR23026">
    <property type="entry name" value="NADPH NITROREDUCTASE"/>
    <property type="match status" value="1"/>
</dbReference>
<keyword evidence="6" id="KW-1185">Reference proteome</keyword>
<evidence type="ECO:0000313" key="6">
    <source>
        <dbReference type="Proteomes" id="UP000243784"/>
    </source>
</evidence>
<dbReference type="RefSeq" id="WP_070955064.1">
    <property type="nucleotide sequence ID" value="NZ_CP015208.1"/>
</dbReference>
<keyword evidence="2" id="KW-0288">FMN</keyword>
<keyword evidence="3" id="KW-0560">Oxidoreductase</keyword>
<dbReference type="EMBL" id="CP015208">
    <property type="protein sequence ID" value="AOY56565.1"/>
    <property type="molecule type" value="Genomic_DNA"/>
</dbReference>
<evidence type="ECO:0000256" key="1">
    <source>
        <dbReference type="ARBA" id="ARBA00022630"/>
    </source>
</evidence>
<dbReference type="Gene3D" id="3.40.109.10">
    <property type="entry name" value="NADH Oxidase"/>
    <property type="match status" value="1"/>
</dbReference>
<sequence>MAKFSAITPEKFSAFAASRRVTRAFSEKQIPEAVLQQVLADGMSAPSWSNTRPFVVAVAQGKVRDELSEEFLRRWDAVSRARAQGKWGLFKLWLKRYGIPTSNKVVGKTYTPDLLPRAQRVGRELYGYIGVERGDAKARDEAWAENYRFFGAPVELFLFNHKSLGKFSATDAALWSQNVMLSAHAHGLGTCPQGAVSGWEDAVREKFDVPDEYELLWGLAIGYPAEAKINNFGAHRMPVEELLIQPKN</sequence>
<dbReference type="SUPFAM" id="SSF55469">
    <property type="entry name" value="FMN-dependent nitroreductase-like"/>
    <property type="match status" value="1"/>
</dbReference>
<keyword evidence="1" id="KW-0285">Flavoprotein</keyword>
<feature type="domain" description="Nitroreductase" evidence="4">
    <location>
        <begin position="17"/>
        <end position="223"/>
    </location>
</feature>
<protein>
    <submittedName>
        <fullName evidence="5">Nitroreductase</fullName>
    </submittedName>
</protein>
<dbReference type="OrthoDB" id="9798230at2"/>
<name>A0A1D9E0H7_9MICO</name>
<reference evidence="5 6" key="1">
    <citation type="journal article" date="2016" name="Biochim. Biophys. Acta">
        <title>Photochemical characterization of actinorhodopsin and its functional existence in the natural host.</title>
        <authorList>
            <person name="Nakamura S."/>
            <person name="Kikukawa T."/>
            <person name="Tamogami J."/>
            <person name="Kamiya M."/>
            <person name="Aizawa T."/>
            <person name="Hahn M.W."/>
            <person name="Ihara K."/>
            <person name="Kamo N."/>
            <person name="Demura M."/>
        </authorList>
    </citation>
    <scope>NUCLEOTIDE SEQUENCE [LARGE SCALE GENOMIC DNA]</scope>
    <source>
        <strain evidence="5 6">MWH-Dar1</strain>
    </source>
</reference>
<evidence type="ECO:0000256" key="2">
    <source>
        <dbReference type="ARBA" id="ARBA00022643"/>
    </source>
</evidence>
<dbReference type="InterPro" id="IPR050627">
    <property type="entry name" value="Nitroreductase/BluB"/>
</dbReference>
<dbReference type="Proteomes" id="UP000243784">
    <property type="component" value="Chromosome"/>
</dbReference>